<dbReference type="AlphaFoldDB" id="A0A6N3ECA6"/>
<dbReference type="EMBL" id="CACRUX010000067">
    <property type="protein sequence ID" value="VYU37585.1"/>
    <property type="molecule type" value="Genomic_DNA"/>
</dbReference>
<dbReference type="InterPro" id="IPR050902">
    <property type="entry name" value="ABC_Transporter_SBP"/>
</dbReference>
<proteinExistence type="inferred from homology"/>
<dbReference type="RefSeq" id="WP_021840791.1">
    <property type="nucleotide sequence ID" value="NZ_CACRUX010000067.1"/>
</dbReference>
<name>A0A6N3ECA6_9FIRM</name>
<evidence type="ECO:0000259" key="2">
    <source>
        <dbReference type="PROSITE" id="PS50983"/>
    </source>
</evidence>
<protein>
    <submittedName>
        <fullName evidence="3">Corrinoid ABC transporter substrate-binding protein</fullName>
    </submittedName>
</protein>
<organism evidence="3">
    <name type="scientific">Veillonella ratti</name>
    <dbReference type="NCBI Taxonomy" id="103892"/>
    <lineage>
        <taxon>Bacteria</taxon>
        <taxon>Bacillati</taxon>
        <taxon>Bacillota</taxon>
        <taxon>Negativicutes</taxon>
        <taxon>Veillonellales</taxon>
        <taxon>Veillonellaceae</taxon>
        <taxon>Veillonella</taxon>
    </lineage>
</organism>
<accession>A0A6N3ECA6</accession>
<dbReference type="Pfam" id="PF01497">
    <property type="entry name" value="Peripla_BP_2"/>
    <property type="match status" value="1"/>
</dbReference>
<feature type="domain" description="Fe/B12 periplasmic-binding" evidence="2">
    <location>
        <begin position="69"/>
        <end position="341"/>
    </location>
</feature>
<dbReference type="PANTHER" id="PTHR30535">
    <property type="entry name" value="VITAMIN B12-BINDING PROTEIN"/>
    <property type="match status" value="1"/>
</dbReference>
<evidence type="ECO:0000256" key="1">
    <source>
        <dbReference type="ARBA" id="ARBA00008814"/>
    </source>
</evidence>
<comment type="similarity">
    <text evidence="1">Belongs to the bacterial solute-binding protein 8 family.</text>
</comment>
<dbReference type="Gene3D" id="3.40.50.1980">
    <property type="entry name" value="Nitrogenase molybdenum iron protein domain"/>
    <property type="match status" value="2"/>
</dbReference>
<dbReference type="InterPro" id="IPR002491">
    <property type="entry name" value="ABC_transptr_periplasmic_BD"/>
</dbReference>
<dbReference type="PANTHER" id="PTHR30535:SF7">
    <property type="entry name" value="IRON(III) DICITRATE-BINDING PROTEIN"/>
    <property type="match status" value="1"/>
</dbReference>
<dbReference type="SUPFAM" id="SSF53807">
    <property type="entry name" value="Helical backbone' metal receptor"/>
    <property type="match status" value="1"/>
</dbReference>
<gene>
    <name evidence="3" type="ORF">VRLFYP33_01879</name>
</gene>
<reference evidence="3" key="1">
    <citation type="submission" date="2019-11" db="EMBL/GenBank/DDBJ databases">
        <authorList>
            <person name="Feng L."/>
        </authorList>
    </citation>
    <scope>NUCLEOTIDE SEQUENCE</scope>
    <source>
        <strain evidence="3">VrattiLFYP33</strain>
    </source>
</reference>
<sequence length="341" mass="38727">MMSWWERWSRRLIGLVALCALVLVVWFAYTNGRWQPVGEVSANQGGIVIQNFDSDGNPMSFEYEEPPSRVIVTYPGATELLIDLGLENRIVGTVEPYGEEPERYREIYSRLPLVTNSYVPSREQVMALQPDLLMGWSHHFTPAALGDVRQWYERNIGVYIVPATIRKNQPTVESTVYPFIDDTGRLFQVPERASAYKEQLQKRVQKVTEQVNQRNYKPNVIILQAHGHSTYSLYGPVYLVDDIVKKAGGHNLTDRQISVVGPERVLAFDPDVIVFVTVSQGNRTPSAEEAIAELLKDPNLRNMRAIRERRIIAVPFADVNNGNGRVVDALERIAQGFEEEK</sequence>
<evidence type="ECO:0000313" key="3">
    <source>
        <dbReference type="EMBL" id="VYU37585.1"/>
    </source>
</evidence>
<dbReference type="PROSITE" id="PS50983">
    <property type="entry name" value="FE_B12_PBP"/>
    <property type="match status" value="1"/>
</dbReference>